<organism>
    <name type="scientific">Solenopsis invicta</name>
    <name type="common">Red imported fire ant</name>
    <name type="synonym">Solenopsis wagneri</name>
    <dbReference type="NCBI Taxonomy" id="13686"/>
    <lineage>
        <taxon>Eukaryota</taxon>
        <taxon>Metazoa</taxon>
        <taxon>Ecdysozoa</taxon>
        <taxon>Arthropoda</taxon>
        <taxon>Hexapoda</taxon>
        <taxon>Insecta</taxon>
        <taxon>Pterygota</taxon>
        <taxon>Neoptera</taxon>
        <taxon>Endopterygota</taxon>
        <taxon>Hymenoptera</taxon>
        <taxon>Apocrita</taxon>
        <taxon>Aculeata</taxon>
        <taxon>Formicoidea</taxon>
        <taxon>Formicidae</taxon>
        <taxon>Myrmicinae</taxon>
        <taxon>Solenopsis</taxon>
    </lineage>
</organism>
<gene>
    <name evidence="1" type="ORF">SINV_05390</name>
</gene>
<sequence length="75" mass="9017">RVGKYEKDLEMGLTLSGIKKRSIWNDVNFFHIYENFYVDPLYDVSERAFKYGMAHVLYYYIFNANKKIPLKVLNE</sequence>
<accession>E9IU02</accession>
<feature type="non-terminal residue" evidence="1">
    <location>
        <position position="75"/>
    </location>
</feature>
<proteinExistence type="predicted"/>
<feature type="non-terminal residue" evidence="1">
    <location>
        <position position="1"/>
    </location>
</feature>
<reference evidence="1" key="1">
    <citation type="journal article" date="2011" name="Proc. Natl. Acad. Sci. U.S.A.">
        <title>The genome of the fire ant Solenopsis invicta.</title>
        <authorList>
            <person name="Wurm Y."/>
            <person name="Wang J."/>
            <person name="Riba-Grognuz O."/>
            <person name="Corona M."/>
            <person name="Nygaard S."/>
            <person name="Hunt B.G."/>
            <person name="Ingram K.K."/>
            <person name="Falquet L."/>
            <person name="Nipitwattanaphon M."/>
            <person name="Gotzek D."/>
            <person name="Dijkstra M.B."/>
            <person name="Oettler J."/>
            <person name="Comtesse F."/>
            <person name="Shih C.J."/>
            <person name="Wu W.J."/>
            <person name="Yang C.C."/>
            <person name="Thomas J."/>
            <person name="Beaudoing E."/>
            <person name="Pradervand S."/>
            <person name="Flegel V."/>
            <person name="Cook E.D."/>
            <person name="Fabbretti R."/>
            <person name="Stockinger H."/>
            <person name="Long L."/>
            <person name="Farmerie W.G."/>
            <person name="Oakey J."/>
            <person name="Boomsma J.J."/>
            <person name="Pamilo P."/>
            <person name="Yi S.V."/>
            <person name="Heinze J."/>
            <person name="Goodisman M.A."/>
            <person name="Farinelli L."/>
            <person name="Harshman K."/>
            <person name="Hulo N."/>
            <person name="Cerutti L."/>
            <person name="Xenarios I."/>
            <person name="Shoemaker D."/>
            <person name="Keller L."/>
        </authorList>
    </citation>
    <scope>NUCLEOTIDE SEQUENCE [LARGE SCALE GENOMIC DNA]</scope>
</reference>
<dbReference type="EMBL" id="GL765818">
    <property type="protein sequence ID" value="EFZ15950.1"/>
    <property type="molecule type" value="Genomic_DNA"/>
</dbReference>
<dbReference type="AlphaFoldDB" id="E9IU02"/>
<evidence type="ECO:0000313" key="1">
    <source>
        <dbReference type="EMBL" id="EFZ15950.1"/>
    </source>
</evidence>
<protein>
    <submittedName>
        <fullName evidence="1">Uncharacterized protein</fullName>
    </submittedName>
</protein>
<name>E9IU02_SOLIN</name>
<dbReference type="HOGENOM" id="CLU_2678162_0_0_1"/>